<proteinExistence type="predicted"/>
<evidence type="ECO:0000256" key="1">
    <source>
        <dbReference type="SAM" id="MobiDB-lite"/>
    </source>
</evidence>
<protein>
    <submittedName>
        <fullName evidence="2">Uncharacterized protein</fullName>
    </submittedName>
</protein>
<evidence type="ECO:0000313" key="3">
    <source>
        <dbReference type="Proteomes" id="UP000314294"/>
    </source>
</evidence>
<keyword evidence="3" id="KW-1185">Reference proteome</keyword>
<gene>
    <name evidence="2" type="ORF">EYF80_034761</name>
</gene>
<accession>A0A4Z2GPN1</accession>
<organism evidence="2 3">
    <name type="scientific">Liparis tanakae</name>
    <name type="common">Tanaka's snailfish</name>
    <dbReference type="NCBI Taxonomy" id="230148"/>
    <lineage>
        <taxon>Eukaryota</taxon>
        <taxon>Metazoa</taxon>
        <taxon>Chordata</taxon>
        <taxon>Craniata</taxon>
        <taxon>Vertebrata</taxon>
        <taxon>Euteleostomi</taxon>
        <taxon>Actinopterygii</taxon>
        <taxon>Neopterygii</taxon>
        <taxon>Teleostei</taxon>
        <taxon>Neoteleostei</taxon>
        <taxon>Acanthomorphata</taxon>
        <taxon>Eupercaria</taxon>
        <taxon>Perciformes</taxon>
        <taxon>Cottioidei</taxon>
        <taxon>Cottales</taxon>
        <taxon>Liparidae</taxon>
        <taxon>Liparis</taxon>
    </lineage>
</organism>
<reference evidence="2 3" key="1">
    <citation type="submission" date="2019-03" db="EMBL/GenBank/DDBJ databases">
        <title>First draft genome of Liparis tanakae, snailfish: a comprehensive survey of snailfish specific genes.</title>
        <authorList>
            <person name="Kim W."/>
            <person name="Song I."/>
            <person name="Jeong J.-H."/>
            <person name="Kim D."/>
            <person name="Kim S."/>
            <person name="Ryu S."/>
            <person name="Song J.Y."/>
            <person name="Lee S.K."/>
        </authorList>
    </citation>
    <scope>NUCLEOTIDE SEQUENCE [LARGE SCALE GENOMIC DNA]</scope>
    <source>
        <tissue evidence="2">Muscle</tissue>
    </source>
</reference>
<dbReference type="AlphaFoldDB" id="A0A4Z2GPN1"/>
<comment type="caution">
    <text evidence="2">The sequence shown here is derived from an EMBL/GenBank/DDBJ whole genome shotgun (WGS) entry which is preliminary data.</text>
</comment>
<dbReference type="Proteomes" id="UP000314294">
    <property type="component" value="Unassembled WGS sequence"/>
</dbReference>
<name>A0A4Z2GPN1_9TELE</name>
<evidence type="ECO:0000313" key="2">
    <source>
        <dbReference type="EMBL" id="TNN55055.1"/>
    </source>
</evidence>
<dbReference type="EMBL" id="SRLO01000468">
    <property type="protein sequence ID" value="TNN55055.1"/>
    <property type="molecule type" value="Genomic_DNA"/>
</dbReference>
<sequence length="60" mass="6429">MADLPEPMELLSDATSQLRGGCRRMKDSGTDVPHSEGSVGETARLGFKARSSHRETVAAK</sequence>
<feature type="region of interest" description="Disordered" evidence="1">
    <location>
        <begin position="20"/>
        <end position="60"/>
    </location>
</feature>